<evidence type="ECO:0000256" key="5">
    <source>
        <dbReference type="ARBA" id="ARBA00022771"/>
    </source>
</evidence>
<evidence type="ECO:0000256" key="8">
    <source>
        <dbReference type="ARBA" id="ARBA00023204"/>
    </source>
</evidence>
<dbReference type="GO" id="GO:0006284">
    <property type="term" value="P:base-excision repair"/>
    <property type="evidence" value="ECO:0007669"/>
    <property type="project" value="TreeGrafter"/>
</dbReference>
<evidence type="ECO:0000256" key="3">
    <source>
        <dbReference type="ARBA" id="ARBA00022723"/>
    </source>
</evidence>
<sequence length="269" mass="31855">MDSKSDSYSELTPAQKARIERNKKKAEFLRKARVTKRAHEKDKDRNIEDKVQRTAVEIDTGAGFFLDDAVEVCSSSKALKHDHPKIVHEPGPVIEVDNLLCEECEKEFFDSYLFKTFDFPVCDRCRDEDKHSLVTKTDAKNDYLLKDEDFDKREPELKFILRKNPHNPRWGEMKLFLRLQVYKRAMEVWGTEAKLQEAKDERVNNKEKAKQKKFNKKLKELRMSVRSSLWRKDLSGHQHEYGEEEYDEEEDTYSKTCCSCGHVWSYEKM</sequence>
<dbReference type="GO" id="GO:0000110">
    <property type="term" value="C:nucleotide-excision repair factor 1 complex"/>
    <property type="evidence" value="ECO:0007669"/>
    <property type="project" value="TreeGrafter"/>
</dbReference>
<evidence type="ECO:0000313" key="13">
    <source>
        <dbReference type="Proteomes" id="UP000735302"/>
    </source>
</evidence>
<dbReference type="GO" id="GO:0003684">
    <property type="term" value="F:damaged DNA binding"/>
    <property type="evidence" value="ECO:0007669"/>
    <property type="project" value="InterPro"/>
</dbReference>
<dbReference type="InterPro" id="IPR000465">
    <property type="entry name" value="XPA/RAD14"/>
</dbReference>
<feature type="region of interest" description="Disordered" evidence="10">
    <location>
        <begin position="1"/>
        <end position="24"/>
    </location>
</feature>
<dbReference type="InterPro" id="IPR022652">
    <property type="entry name" value="Znf_XPA_CS"/>
</dbReference>
<keyword evidence="8" id="KW-0234">DNA repair</keyword>
<keyword evidence="6" id="KW-0862">Zinc</keyword>
<comment type="similarity">
    <text evidence="2">Belongs to the XPA family.</text>
</comment>
<evidence type="ECO:0000256" key="10">
    <source>
        <dbReference type="SAM" id="MobiDB-lite"/>
    </source>
</evidence>
<evidence type="ECO:0000256" key="6">
    <source>
        <dbReference type="ARBA" id="ARBA00022833"/>
    </source>
</evidence>
<proteinExistence type="inferred from homology"/>
<keyword evidence="5" id="KW-0863">Zinc-finger</keyword>
<dbReference type="PANTHER" id="PTHR10142">
    <property type="entry name" value="DNA REPAIR PROTEIN COMPLEMENTING XP-A CELLS"/>
    <property type="match status" value="1"/>
</dbReference>
<dbReference type="Gene3D" id="3.90.530.10">
    <property type="entry name" value="XPA C-terminal domain"/>
    <property type="match status" value="1"/>
</dbReference>
<accession>A0AAV4CUY7</accession>
<dbReference type="Pfam" id="PF01286">
    <property type="entry name" value="XPA_N"/>
    <property type="match status" value="1"/>
</dbReference>
<comment type="subcellular location">
    <subcellularLocation>
        <location evidence="1">Nucleus</location>
    </subcellularLocation>
</comment>
<comment type="caution">
    <text evidence="12">The sequence shown here is derived from an EMBL/GenBank/DDBJ whole genome shotgun (WGS) entry which is preliminary data.</text>
</comment>
<reference evidence="12 13" key="1">
    <citation type="journal article" date="2021" name="Elife">
        <title>Chloroplast acquisition without the gene transfer in kleptoplastic sea slugs, Plakobranchus ocellatus.</title>
        <authorList>
            <person name="Maeda T."/>
            <person name="Takahashi S."/>
            <person name="Yoshida T."/>
            <person name="Shimamura S."/>
            <person name="Takaki Y."/>
            <person name="Nagai Y."/>
            <person name="Toyoda A."/>
            <person name="Suzuki Y."/>
            <person name="Arimoto A."/>
            <person name="Ishii H."/>
            <person name="Satoh N."/>
            <person name="Nishiyama T."/>
            <person name="Hasebe M."/>
            <person name="Maruyama T."/>
            <person name="Minagawa J."/>
            <person name="Obokata J."/>
            <person name="Shigenobu S."/>
        </authorList>
    </citation>
    <scope>NUCLEOTIDE SEQUENCE [LARGE SCALE GENOMIC DNA]</scope>
</reference>
<dbReference type="GO" id="GO:1901255">
    <property type="term" value="P:nucleotide-excision repair involved in interstrand cross-link repair"/>
    <property type="evidence" value="ECO:0007669"/>
    <property type="project" value="TreeGrafter"/>
</dbReference>
<dbReference type="AlphaFoldDB" id="A0AAV4CUY7"/>
<dbReference type="NCBIfam" id="TIGR00598">
    <property type="entry name" value="rad14"/>
    <property type="match status" value="1"/>
</dbReference>
<feature type="domain" description="XPA C-terminal" evidence="11">
    <location>
        <begin position="130"/>
        <end position="181"/>
    </location>
</feature>
<keyword evidence="4" id="KW-0227">DNA damage</keyword>
<dbReference type="InterPro" id="IPR009061">
    <property type="entry name" value="DNA-bd_dom_put_sf"/>
</dbReference>
<evidence type="ECO:0000256" key="1">
    <source>
        <dbReference type="ARBA" id="ARBA00004123"/>
    </source>
</evidence>
<keyword evidence="3" id="KW-0479">Metal-binding</keyword>
<dbReference type="Pfam" id="PF05181">
    <property type="entry name" value="XPA_C"/>
    <property type="match status" value="1"/>
</dbReference>
<dbReference type="SUPFAM" id="SSF57716">
    <property type="entry name" value="Glucocorticoid receptor-like (DNA-binding domain)"/>
    <property type="match status" value="1"/>
</dbReference>
<dbReference type="PANTHER" id="PTHR10142:SF0">
    <property type="entry name" value="DNA REPAIR PROTEIN COMPLEMENTING XP-A CELLS"/>
    <property type="match status" value="1"/>
</dbReference>
<dbReference type="InterPro" id="IPR037129">
    <property type="entry name" value="XPA_sf"/>
</dbReference>
<evidence type="ECO:0000256" key="4">
    <source>
        <dbReference type="ARBA" id="ARBA00022763"/>
    </source>
</evidence>
<evidence type="ECO:0000313" key="12">
    <source>
        <dbReference type="EMBL" id="GFO35717.1"/>
    </source>
</evidence>
<dbReference type="CDD" id="cd21076">
    <property type="entry name" value="DBD_XPA"/>
    <property type="match status" value="1"/>
</dbReference>
<protein>
    <submittedName>
        <fullName evidence="12">DNA repair protein complementing xp-a cells</fullName>
    </submittedName>
</protein>
<dbReference type="GO" id="GO:0000715">
    <property type="term" value="P:nucleotide-excision repair, DNA damage recognition"/>
    <property type="evidence" value="ECO:0007669"/>
    <property type="project" value="TreeGrafter"/>
</dbReference>
<name>A0AAV4CUY7_9GAST</name>
<dbReference type="FunFam" id="3.90.530.10:FF:000001">
    <property type="entry name" value="DNA repair protein complementing XP-A cells"/>
    <property type="match status" value="1"/>
</dbReference>
<evidence type="ECO:0000256" key="7">
    <source>
        <dbReference type="ARBA" id="ARBA00023125"/>
    </source>
</evidence>
<keyword evidence="9" id="KW-0539">Nucleus</keyword>
<gene>
    <name evidence="12" type="ORF">PoB_006222200</name>
</gene>
<dbReference type="GO" id="GO:0070914">
    <property type="term" value="P:UV-damage excision repair"/>
    <property type="evidence" value="ECO:0007669"/>
    <property type="project" value="TreeGrafter"/>
</dbReference>
<dbReference type="SUPFAM" id="SSF46955">
    <property type="entry name" value="Putative DNA-binding domain"/>
    <property type="match status" value="1"/>
</dbReference>
<evidence type="ECO:0000256" key="9">
    <source>
        <dbReference type="ARBA" id="ARBA00023242"/>
    </source>
</evidence>
<keyword evidence="13" id="KW-1185">Reference proteome</keyword>
<dbReference type="InterPro" id="IPR022656">
    <property type="entry name" value="XPA_C"/>
</dbReference>
<dbReference type="Proteomes" id="UP000735302">
    <property type="component" value="Unassembled WGS sequence"/>
</dbReference>
<organism evidence="12 13">
    <name type="scientific">Plakobranchus ocellatus</name>
    <dbReference type="NCBI Taxonomy" id="259542"/>
    <lineage>
        <taxon>Eukaryota</taxon>
        <taxon>Metazoa</taxon>
        <taxon>Spiralia</taxon>
        <taxon>Lophotrochozoa</taxon>
        <taxon>Mollusca</taxon>
        <taxon>Gastropoda</taxon>
        <taxon>Heterobranchia</taxon>
        <taxon>Euthyneura</taxon>
        <taxon>Panpulmonata</taxon>
        <taxon>Sacoglossa</taxon>
        <taxon>Placobranchoidea</taxon>
        <taxon>Plakobranchidae</taxon>
        <taxon>Plakobranchus</taxon>
    </lineage>
</organism>
<dbReference type="PROSITE" id="PS00752">
    <property type="entry name" value="XPA_1"/>
    <property type="match status" value="1"/>
</dbReference>
<dbReference type="EMBL" id="BLXT01007004">
    <property type="protein sequence ID" value="GFO35717.1"/>
    <property type="molecule type" value="Genomic_DNA"/>
</dbReference>
<evidence type="ECO:0000259" key="11">
    <source>
        <dbReference type="Pfam" id="PF05181"/>
    </source>
</evidence>
<evidence type="ECO:0000256" key="2">
    <source>
        <dbReference type="ARBA" id="ARBA00005548"/>
    </source>
</evidence>
<keyword evidence="7" id="KW-0238">DNA-binding</keyword>
<dbReference type="GO" id="GO:0008270">
    <property type="term" value="F:zinc ion binding"/>
    <property type="evidence" value="ECO:0007669"/>
    <property type="project" value="UniProtKB-KW"/>
</dbReference>